<organism evidence="2 3">
    <name type="scientific">Macrosiphum euphorbiae</name>
    <name type="common">potato aphid</name>
    <dbReference type="NCBI Taxonomy" id="13131"/>
    <lineage>
        <taxon>Eukaryota</taxon>
        <taxon>Metazoa</taxon>
        <taxon>Ecdysozoa</taxon>
        <taxon>Arthropoda</taxon>
        <taxon>Hexapoda</taxon>
        <taxon>Insecta</taxon>
        <taxon>Pterygota</taxon>
        <taxon>Neoptera</taxon>
        <taxon>Paraneoptera</taxon>
        <taxon>Hemiptera</taxon>
        <taxon>Sternorrhyncha</taxon>
        <taxon>Aphidomorpha</taxon>
        <taxon>Aphidoidea</taxon>
        <taxon>Aphididae</taxon>
        <taxon>Macrosiphini</taxon>
        <taxon>Macrosiphum</taxon>
    </lineage>
</organism>
<dbReference type="Proteomes" id="UP001160148">
    <property type="component" value="Unassembled WGS sequence"/>
</dbReference>
<reference evidence="2 3" key="1">
    <citation type="submission" date="2023-01" db="EMBL/GenBank/DDBJ databases">
        <authorList>
            <person name="Whitehead M."/>
        </authorList>
    </citation>
    <scope>NUCLEOTIDE SEQUENCE [LARGE SCALE GENOMIC DNA]</scope>
</reference>
<dbReference type="PANTHER" id="PTHR45749">
    <property type="match status" value="1"/>
</dbReference>
<evidence type="ECO:0000313" key="3">
    <source>
        <dbReference type="Proteomes" id="UP001160148"/>
    </source>
</evidence>
<proteinExistence type="predicted"/>
<dbReference type="GO" id="GO:0046983">
    <property type="term" value="F:protein dimerization activity"/>
    <property type="evidence" value="ECO:0007669"/>
    <property type="project" value="InterPro"/>
</dbReference>
<feature type="domain" description="HAT C-terminal dimerisation" evidence="1">
    <location>
        <begin position="115"/>
        <end position="183"/>
    </location>
</feature>
<keyword evidence="3" id="KW-1185">Reference proteome</keyword>
<accession>A0AAV0WX54</accession>
<evidence type="ECO:0000259" key="1">
    <source>
        <dbReference type="Pfam" id="PF05699"/>
    </source>
</evidence>
<dbReference type="Pfam" id="PF05699">
    <property type="entry name" value="Dimer_Tnp_hAT"/>
    <property type="match status" value="1"/>
</dbReference>
<dbReference type="PANTHER" id="PTHR45749:SF21">
    <property type="entry name" value="DUF4371 DOMAIN-CONTAINING PROTEIN"/>
    <property type="match status" value="1"/>
</dbReference>
<sequence length="221" mass="25715">MITDKELCADFKNHHHKRLAPKRYDCNATTQAEFTMHLFYRKEFKMVLDTLLKLTINDNLKSCISSIQPLFTQPFNKSNIPFCLFPPSSVGAYLLDYDLVQTELEILFSMLQEDRTLPFNSLMEKAEEVKHILPCANQICRLALTSLVTVASNERSFSKLKLIKTYLRSTISDERLNFLIVLGVEKYIVDLLDINKIAHQWSILKTDVYKFSVKFIIIFFC</sequence>
<evidence type="ECO:0000313" key="2">
    <source>
        <dbReference type="EMBL" id="CAI6360630.1"/>
    </source>
</evidence>
<protein>
    <recommendedName>
        <fullName evidence="1">HAT C-terminal dimerisation domain-containing protein</fullName>
    </recommendedName>
</protein>
<dbReference type="EMBL" id="CARXXK010000003">
    <property type="protein sequence ID" value="CAI6360630.1"/>
    <property type="molecule type" value="Genomic_DNA"/>
</dbReference>
<dbReference type="InterPro" id="IPR008906">
    <property type="entry name" value="HATC_C_dom"/>
</dbReference>
<comment type="caution">
    <text evidence="2">The sequence shown here is derived from an EMBL/GenBank/DDBJ whole genome shotgun (WGS) entry which is preliminary data.</text>
</comment>
<dbReference type="AlphaFoldDB" id="A0AAV0WX54"/>
<gene>
    <name evidence="2" type="ORF">MEUPH1_LOCUS15912</name>
</gene>
<name>A0AAV0WX54_9HEMI</name>